<protein>
    <submittedName>
        <fullName evidence="3">Aminodeoxychorismate/anthranilate synthase component 2</fullName>
    </submittedName>
</protein>
<dbReference type="InterPro" id="IPR017926">
    <property type="entry name" value="GATASE"/>
</dbReference>
<dbReference type="GO" id="GO:0005829">
    <property type="term" value="C:cytosol"/>
    <property type="evidence" value="ECO:0007669"/>
    <property type="project" value="TreeGrafter"/>
</dbReference>
<dbReference type="Gene3D" id="3.40.50.880">
    <property type="match status" value="1"/>
</dbReference>
<dbReference type="PANTHER" id="PTHR43418:SF4">
    <property type="entry name" value="MULTIFUNCTIONAL TRYPTOPHAN BIOSYNTHESIS PROTEIN"/>
    <property type="match status" value="1"/>
</dbReference>
<evidence type="ECO:0000256" key="1">
    <source>
        <dbReference type="ARBA" id="ARBA00022962"/>
    </source>
</evidence>
<dbReference type="InterPro" id="IPR050472">
    <property type="entry name" value="Anth_synth/Amidotransfase"/>
</dbReference>
<organism evidence="3 4">
    <name type="scientific">Planococcus massiliensis</name>
    <dbReference type="NCBI Taxonomy" id="1499687"/>
    <lineage>
        <taxon>Bacteria</taxon>
        <taxon>Bacillati</taxon>
        <taxon>Bacillota</taxon>
        <taxon>Bacilli</taxon>
        <taxon>Bacillales</taxon>
        <taxon>Caryophanaceae</taxon>
        <taxon>Planococcus</taxon>
    </lineage>
</organism>
<evidence type="ECO:0000313" key="4">
    <source>
        <dbReference type="Proteomes" id="UP000043699"/>
    </source>
</evidence>
<dbReference type="STRING" id="1499687.BN1080_00275"/>
<dbReference type="Proteomes" id="UP000043699">
    <property type="component" value="Unassembled WGS sequence"/>
</dbReference>
<sequence>MIIVIDNHDSFTYNLVHYLEQFDAALLVFQNEQITAAEIIKLAPDLIVLSPGPGRPKQTGATGEVLSELSMEVPILGVCLGHQTIIEYFGGTVVKGQQPMHGKVSLINHNETGVFAGVASPTSVARYHSLVADAASLPECLEVTAKTEDGVVMGIRHRSLPITGIQFHPESVKTLEGFQMLKNCYEQGVAWKKDRQGESADESIFAF</sequence>
<dbReference type="InterPro" id="IPR006221">
    <property type="entry name" value="TrpG/PapA_dom"/>
</dbReference>
<name>A0A098EJ83_9BACL</name>
<evidence type="ECO:0000259" key="2">
    <source>
        <dbReference type="Pfam" id="PF00117"/>
    </source>
</evidence>
<dbReference type="Pfam" id="PF00117">
    <property type="entry name" value="GATase"/>
    <property type="match status" value="1"/>
</dbReference>
<proteinExistence type="predicted"/>
<reference evidence="3 4" key="1">
    <citation type="submission" date="2014-09" db="EMBL/GenBank/DDBJ databases">
        <authorList>
            <person name="Urmite Genomes Urmite Genomes"/>
        </authorList>
    </citation>
    <scope>NUCLEOTIDE SEQUENCE [LARGE SCALE GENOMIC DNA]</scope>
    <source>
        <strain evidence="3 4">ES2</strain>
    </source>
</reference>
<dbReference type="EMBL" id="CCXS01000001">
    <property type="protein sequence ID" value="CEG21366.1"/>
    <property type="molecule type" value="Genomic_DNA"/>
</dbReference>
<dbReference type="PRINTS" id="PR00096">
    <property type="entry name" value="GATASE"/>
</dbReference>
<dbReference type="GO" id="GO:0000162">
    <property type="term" value="P:L-tryptophan biosynthetic process"/>
    <property type="evidence" value="ECO:0007669"/>
    <property type="project" value="TreeGrafter"/>
</dbReference>
<dbReference type="InterPro" id="IPR029062">
    <property type="entry name" value="Class_I_gatase-like"/>
</dbReference>
<evidence type="ECO:0000313" key="3">
    <source>
        <dbReference type="EMBL" id="CEG21366.1"/>
    </source>
</evidence>
<dbReference type="PRINTS" id="PR00099">
    <property type="entry name" value="CPSGATASE"/>
</dbReference>
<dbReference type="PANTHER" id="PTHR43418">
    <property type="entry name" value="MULTIFUNCTIONAL TRYPTOPHAN BIOSYNTHESIS PROTEIN-RELATED"/>
    <property type="match status" value="1"/>
</dbReference>
<dbReference type="OrthoDB" id="9804328at2"/>
<feature type="domain" description="Glutamine amidotransferase" evidence="2">
    <location>
        <begin position="4"/>
        <end position="185"/>
    </location>
</feature>
<dbReference type="PROSITE" id="PS51273">
    <property type="entry name" value="GATASE_TYPE_1"/>
    <property type="match status" value="1"/>
</dbReference>
<dbReference type="SUPFAM" id="SSF52317">
    <property type="entry name" value="Class I glutamine amidotransferase-like"/>
    <property type="match status" value="1"/>
</dbReference>
<dbReference type="CDD" id="cd01743">
    <property type="entry name" value="GATase1_Anthranilate_Synthase"/>
    <property type="match status" value="1"/>
</dbReference>
<keyword evidence="1" id="KW-0315">Glutamine amidotransferase</keyword>
<dbReference type="FunFam" id="3.40.50.880:FF:000003">
    <property type="entry name" value="Anthranilate synthase component II"/>
    <property type="match status" value="1"/>
</dbReference>
<dbReference type="AlphaFoldDB" id="A0A098EJ83"/>
<dbReference type="RefSeq" id="WP_052649814.1">
    <property type="nucleotide sequence ID" value="NZ_CCXS01000001.1"/>
</dbReference>
<dbReference type="NCBIfam" id="TIGR00566">
    <property type="entry name" value="trpG_papA"/>
    <property type="match status" value="1"/>
</dbReference>
<keyword evidence="4" id="KW-1185">Reference proteome</keyword>
<accession>A0A098EJ83</accession>
<gene>
    <name evidence="3" type="primary">pabA_1</name>
    <name evidence="3" type="ORF">BN1080_00275</name>
</gene>
<dbReference type="PRINTS" id="PR00097">
    <property type="entry name" value="ANTSNTHASEII"/>
</dbReference>
<dbReference type="GO" id="GO:0004049">
    <property type="term" value="F:anthranilate synthase activity"/>
    <property type="evidence" value="ECO:0007669"/>
    <property type="project" value="TreeGrafter"/>
</dbReference>